<feature type="non-terminal residue" evidence="1">
    <location>
        <position position="118"/>
    </location>
</feature>
<dbReference type="EMBL" id="AGNL01013753">
    <property type="protein sequence ID" value="EJK67039.1"/>
    <property type="molecule type" value="Genomic_DNA"/>
</dbReference>
<proteinExistence type="predicted"/>
<evidence type="ECO:0000313" key="2">
    <source>
        <dbReference type="Proteomes" id="UP000266841"/>
    </source>
</evidence>
<keyword evidence="2" id="KW-1185">Reference proteome</keyword>
<comment type="caution">
    <text evidence="1">The sequence shown here is derived from an EMBL/GenBank/DDBJ whole genome shotgun (WGS) entry which is preliminary data.</text>
</comment>
<sequence>MQFRRKRPDRGRAPSGLSFARSPAFLSLASVAALVLAAALLRDNGYNGYYQPFEPTETAAADAETRPAVRPSPAVGQRKAAAATKAKADLPLPCPAVRLPASSAGPLDGTKIAILTGW</sequence>
<organism evidence="1 2">
    <name type="scientific">Thalassiosira oceanica</name>
    <name type="common">Marine diatom</name>
    <dbReference type="NCBI Taxonomy" id="159749"/>
    <lineage>
        <taxon>Eukaryota</taxon>
        <taxon>Sar</taxon>
        <taxon>Stramenopiles</taxon>
        <taxon>Ochrophyta</taxon>
        <taxon>Bacillariophyta</taxon>
        <taxon>Coscinodiscophyceae</taxon>
        <taxon>Thalassiosirophycidae</taxon>
        <taxon>Thalassiosirales</taxon>
        <taxon>Thalassiosiraceae</taxon>
        <taxon>Thalassiosira</taxon>
    </lineage>
</organism>
<reference evidence="1 2" key="1">
    <citation type="journal article" date="2012" name="Genome Biol.">
        <title>Genome and low-iron response of an oceanic diatom adapted to chronic iron limitation.</title>
        <authorList>
            <person name="Lommer M."/>
            <person name="Specht M."/>
            <person name="Roy A.S."/>
            <person name="Kraemer L."/>
            <person name="Andreson R."/>
            <person name="Gutowska M.A."/>
            <person name="Wolf J."/>
            <person name="Bergner S.V."/>
            <person name="Schilhabel M.B."/>
            <person name="Klostermeier U.C."/>
            <person name="Beiko R.G."/>
            <person name="Rosenstiel P."/>
            <person name="Hippler M."/>
            <person name="Laroche J."/>
        </authorList>
    </citation>
    <scope>NUCLEOTIDE SEQUENCE [LARGE SCALE GENOMIC DNA]</scope>
    <source>
        <strain evidence="1 2">CCMP1005</strain>
    </source>
</reference>
<dbReference type="AlphaFoldDB" id="K0SPW5"/>
<protein>
    <submittedName>
        <fullName evidence="1">Uncharacterized protein</fullName>
    </submittedName>
</protein>
<gene>
    <name evidence="1" type="ORF">THAOC_11975</name>
</gene>
<evidence type="ECO:0000313" key="1">
    <source>
        <dbReference type="EMBL" id="EJK67039.1"/>
    </source>
</evidence>
<accession>K0SPW5</accession>
<name>K0SPW5_THAOC</name>
<dbReference type="Proteomes" id="UP000266841">
    <property type="component" value="Unassembled WGS sequence"/>
</dbReference>